<dbReference type="PIRSF" id="PIRSF037489">
    <property type="entry name" value="UCP037489_NIF3_YqfO"/>
    <property type="match status" value="1"/>
</dbReference>
<comment type="similarity">
    <text evidence="1 3">Belongs to the GTP cyclohydrolase I type 2/NIF3 family.</text>
</comment>
<dbReference type="RefSeq" id="WP_265426115.1">
    <property type="nucleotide sequence ID" value="NZ_JAPFPW010000024.1"/>
</dbReference>
<dbReference type="Pfam" id="PF01784">
    <property type="entry name" value="DUF34_NIF3"/>
    <property type="match status" value="1"/>
</dbReference>
<evidence type="ECO:0000256" key="2">
    <source>
        <dbReference type="ARBA" id="ARBA00022723"/>
    </source>
</evidence>
<name>A0ABT3NCN2_9BACT</name>
<dbReference type="NCBIfam" id="TIGR00486">
    <property type="entry name" value="YbgI_SA1388"/>
    <property type="match status" value="1"/>
</dbReference>
<dbReference type="PANTHER" id="PTHR13799:SF14">
    <property type="entry name" value="GTP CYCLOHYDROLASE 1 TYPE 2 HOMOLOG"/>
    <property type="match status" value="1"/>
</dbReference>
<gene>
    <name evidence="4" type="ORF">OOT00_14470</name>
</gene>
<evidence type="ECO:0000256" key="1">
    <source>
        <dbReference type="ARBA" id="ARBA00006964"/>
    </source>
</evidence>
<reference evidence="4 5" key="1">
    <citation type="submission" date="2022-11" db="EMBL/GenBank/DDBJ databases">
        <title>Desulfobotulus tamanensis H1 sp. nov. - anaerobic, alkaliphilic, sulphate reducing bacterium isolated from terrestrial mud volcano.</title>
        <authorList>
            <person name="Frolova A."/>
            <person name="Merkel A.Y."/>
            <person name="Slobodkin A.I."/>
        </authorList>
    </citation>
    <scope>NUCLEOTIDE SEQUENCE [LARGE SCALE GENOMIC DNA]</scope>
    <source>
        <strain evidence="4 5">H1</strain>
    </source>
</reference>
<protein>
    <recommendedName>
        <fullName evidence="3">GTP cyclohydrolase 1 type 2 homolog</fullName>
    </recommendedName>
</protein>
<dbReference type="SUPFAM" id="SSF102705">
    <property type="entry name" value="NIF3 (NGG1p interacting factor 3)-like"/>
    <property type="match status" value="1"/>
</dbReference>
<organism evidence="4 5">
    <name type="scientific">Desulfobotulus pelophilus</name>
    <dbReference type="NCBI Taxonomy" id="2823377"/>
    <lineage>
        <taxon>Bacteria</taxon>
        <taxon>Pseudomonadati</taxon>
        <taxon>Thermodesulfobacteriota</taxon>
        <taxon>Desulfobacteria</taxon>
        <taxon>Desulfobacterales</taxon>
        <taxon>Desulfobacteraceae</taxon>
        <taxon>Desulfobotulus</taxon>
    </lineage>
</organism>
<keyword evidence="2 3" id="KW-0479">Metal-binding</keyword>
<evidence type="ECO:0000313" key="5">
    <source>
        <dbReference type="Proteomes" id="UP001209681"/>
    </source>
</evidence>
<dbReference type="PANTHER" id="PTHR13799">
    <property type="entry name" value="NGG1 INTERACTING FACTOR 3"/>
    <property type="match status" value="1"/>
</dbReference>
<dbReference type="EMBL" id="JAPFPW010000024">
    <property type="protein sequence ID" value="MCW7755190.1"/>
    <property type="molecule type" value="Genomic_DNA"/>
</dbReference>
<evidence type="ECO:0000256" key="3">
    <source>
        <dbReference type="PIRNR" id="PIRNR037489"/>
    </source>
</evidence>
<dbReference type="Gene3D" id="3.40.1390.30">
    <property type="entry name" value="NIF3 (NGG1p interacting factor 3)-like"/>
    <property type="match status" value="2"/>
</dbReference>
<dbReference type="InterPro" id="IPR036069">
    <property type="entry name" value="DUF34/NIF3_sf"/>
</dbReference>
<dbReference type="Proteomes" id="UP001209681">
    <property type="component" value="Unassembled WGS sequence"/>
</dbReference>
<proteinExistence type="inferred from homology"/>
<keyword evidence="5" id="KW-1185">Reference proteome</keyword>
<comment type="caution">
    <text evidence="4">The sequence shown here is derived from an EMBL/GenBank/DDBJ whole genome shotgun (WGS) entry which is preliminary data.</text>
</comment>
<dbReference type="InterPro" id="IPR002678">
    <property type="entry name" value="DUF34/NIF3"/>
</dbReference>
<accession>A0ABT3NCN2</accession>
<sequence length="337" mass="36352">MLLMSDMAPENLAESWDPVGLQIGHRLQSVRRIGVALDATFEIVSESIREGVDFLIVHHPLFLRPMKRLDLESPSGMVVDAAVRNGLSIYAAHTNLDSAVGGLNNALGERIGLKDMSVLGKNIKNEEFLLHAVVPFSVQDRVHSILGEVADGIAWWRGMGEENESCVVRCRLASGRVGGVRTKISSLSADARTDIIPAGEIPGKEGLGRIGRIDRAISLKNFACEVKKALMLSHVRTVGNPEAMLERVALCTGSGGGMIKDAIAMGADVLLTGDIKYHEAMEALEHGLCLVDAGHFGTERMMVDLVAEYLTEALAARQHGNISVMPLISQKDPFCVV</sequence>
<evidence type="ECO:0000313" key="4">
    <source>
        <dbReference type="EMBL" id="MCW7755190.1"/>
    </source>
</evidence>
<dbReference type="InterPro" id="IPR017221">
    <property type="entry name" value="DUF34/NIF3_bac"/>
</dbReference>